<dbReference type="Gene3D" id="2.40.30.10">
    <property type="entry name" value="Translation factors"/>
    <property type="match status" value="1"/>
</dbReference>
<evidence type="ECO:0000256" key="3">
    <source>
        <dbReference type="ARBA" id="ARBA00022827"/>
    </source>
</evidence>
<evidence type="ECO:0000313" key="7">
    <source>
        <dbReference type="EMBL" id="OMJ86514.1"/>
    </source>
</evidence>
<comment type="caution">
    <text evidence="7">The sequence shown here is derived from an EMBL/GenBank/DDBJ whole genome shotgun (WGS) entry which is preliminary data.</text>
</comment>
<dbReference type="InterPro" id="IPR001709">
    <property type="entry name" value="Flavoprot_Pyr_Nucl_cyt_Rdtase"/>
</dbReference>
<dbReference type="Gene3D" id="1.20.990.10">
    <property type="entry name" value="NADPH-cytochrome p450 Reductase, Chain A, domain 3"/>
    <property type="match status" value="1"/>
</dbReference>
<gene>
    <name evidence="7" type="ORF">SteCoe_11926</name>
</gene>
<proteinExistence type="predicted"/>
<reference evidence="7 8" key="1">
    <citation type="submission" date="2016-11" db="EMBL/GenBank/DDBJ databases">
        <title>The macronuclear genome of Stentor coeruleus: a giant cell with tiny introns.</title>
        <authorList>
            <person name="Slabodnick M."/>
            <person name="Ruby J.G."/>
            <person name="Reiff S.B."/>
            <person name="Swart E.C."/>
            <person name="Gosai S."/>
            <person name="Prabakaran S."/>
            <person name="Witkowska E."/>
            <person name="Larue G.E."/>
            <person name="Fisher S."/>
            <person name="Freeman R.M."/>
            <person name="Gunawardena J."/>
            <person name="Chu W."/>
            <person name="Stover N.A."/>
            <person name="Gregory B.D."/>
            <person name="Nowacki M."/>
            <person name="Derisi J."/>
            <person name="Roy S.W."/>
            <person name="Marshall W.F."/>
            <person name="Sood P."/>
        </authorList>
    </citation>
    <scope>NUCLEOTIDE SEQUENCE [LARGE SCALE GENOMIC DNA]</scope>
    <source>
        <strain evidence="7">WM001</strain>
    </source>
</reference>
<evidence type="ECO:0000313" key="8">
    <source>
        <dbReference type="Proteomes" id="UP000187209"/>
    </source>
</evidence>
<sequence length="406" mass="46579">MEILEKIQKNAPKINGYKQVNYFIEEKVHIEEIKEFRVCGVTVLHDDNDYKAYNIEIHTNKEYKAACNVSLYGENDDELVEMLCNGQKYSEDTNFIIPGDKVFGVKMSIKDAFKYKVDLTGIVRKPVLKTLSSYCVFEDDKKTIDFLTSLKGKDKFREDIESRYMSIPDILQAYNIRIPPGDLIQILDKIKPRMYTISSNPESSPTMHFAIQIIKHGKFIGHFSTFAEQLYKTQQGYLHGEIKPSAFSFQPELPILMIGNGCGVAPFRGLLGCLALNPSPLSILICGFRTKNHFIYREDFEKSLKNPQNPLLEHGYILNDREYTGNCLDYMFVGYSREGPKVYVQDIISIHKNLVWNVLVNGIVYICGGNTMGKSVMMLLQGITKEFAGEEMWKDVMKRIKMEVWG</sequence>
<dbReference type="GO" id="GO:0005829">
    <property type="term" value="C:cytosol"/>
    <property type="evidence" value="ECO:0007669"/>
    <property type="project" value="TreeGrafter"/>
</dbReference>
<dbReference type="GO" id="GO:0003958">
    <property type="term" value="F:NADPH-hemoprotein reductase activity"/>
    <property type="evidence" value="ECO:0007669"/>
    <property type="project" value="UniProtKB-EC"/>
</dbReference>
<dbReference type="InterPro" id="IPR023173">
    <property type="entry name" value="NADPH_Cyt_P450_Rdtase_alpha"/>
</dbReference>
<accession>A0A1R2CBX0</accession>
<keyword evidence="4" id="KW-0560">Oxidoreductase</keyword>
<dbReference type="SUPFAM" id="SSF63380">
    <property type="entry name" value="Riboflavin synthase domain-like"/>
    <property type="match status" value="1"/>
</dbReference>
<dbReference type="SUPFAM" id="SSF52343">
    <property type="entry name" value="Ferredoxin reductase-like, C-terminal NADP-linked domain"/>
    <property type="match status" value="1"/>
</dbReference>
<evidence type="ECO:0000256" key="5">
    <source>
        <dbReference type="ARBA" id="ARBA00023797"/>
    </source>
</evidence>
<dbReference type="EC" id="1.6.2.4" evidence="5"/>
<dbReference type="GO" id="GO:0010181">
    <property type="term" value="F:FMN binding"/>
    <property type="evidence" value="ECO:0007669"/>
    <property type="project" value="TreeGrafter"/>
</dbReference>
<dbReference type="InterPro" id="IPR017938">
    <property type="entry name" value="Riboflavin_synthase-like_b-brl"/>
</dbReference>
<protein>
    <recommendedName>
        <fullName evidence="5">NADPH--hemoprotein reductase</fullName>
        <ecNumber evidence="5">1.6.2.4</ecNumber>
    </recommendedName>
</protein>
<dbReference type="OrthoDB" id="1856718at2759"/>
<evidence type="ECO:0000256" key="1">
    <source>
        <dbReference type="ARBA" id="ARBA00001974"/>
    </source>
</evidence>
<keyword evidence="2" id="KW-0285">Flavoprotein</keyword>
<dbReference type="Pfam" id="PF00667">
    <property type="entry name" value="FAD_binding_1"/>
    <property type="match status" value="1"/>
</dbReference>
<evidence type="ECO:0000259" key="6">
    <source>
        <dbReference type="Pfam" id="PF00667"/>
    </source>
</evidence>
<keyword evidence="8" id="KW-1185">Reference proteome</keyword>
<dbReference type="AlphaFoldDB" id="A0A1R2CBX0"/>
<dbReference type="InterPro" id="IPR039261">
    <property type="entry name" value="FNR_nucleotide-bd"/>
</dbReference>
<dbReference type="InterPro" id="IPR003097">
    <property type="entry name" value="CysJ-like_FAD-binding"/>
</dbReference>
<dbReference type="PANTHER" id="PTHR19384">
    <property type="entry name" value="NITRIC OXIDE SYNTHASE-RELATED"/>
    <property type="match status" value="1"/>
</dbReference>
<dbReference type="PRINTS" id="PR00371">
    <property type="entry name" value="FPNCR"/>
</dbReference>
<keyword evidence="3" id="KW-0274">FAD</keyword>
<dbReference type="EMBL" id="MPUH01000203">
    <property type="protein sequence ID" value="OMJ86514.1"/>
    <property type="molecule type" value="Genomic_DNA"/>
</dbReference>
<comment type="cofactor">
    <cofactor evidence="1">
        <name>FAD</name>
        <dbReference type="ChEBI" id="CHEBI:57692"/>
    </cofactor>
</comment>
<dbReference type="PANTHER" id="PTHR19384:SF17">
    <property type="entry name" value="NADPH--CYTOCHROME P450 REDUCTASE"/>
    <property type="match status" value="1"/>
</dbReference>
<feature type="domain" description="Sulfite reductase [NADPH] flavoprotein alpha-component-like FAD-binding" evidence="6">
    <location>
        <begin position="60"/>
        <end position="213"/>
    </location>
</feature>
<organism evidence="7 8">
    <name type="scientific">Stentor coeruleus</name>
    <dbReference type="NCBI Taxonomy" id="5963"/>
    <lineage>
        <taxon>Eukaryota</taxon>
        <taxon>Sar</taxon>
        <taxon>Alveolata</taxon>
        <taxon>Ciliophora</taxon>
        <taxon>Postciliodesmatophora</taxon>
        <taxon>Heterotrichea</taxon>
        <taxon>Heterotrichida</taxon>
        <taxon>Stentoridae</taxon>
        <taxon>Stentor</taxon>
    </lineage>
</organism>
<name>A0A1R2CBX0_9CILI</name>
<evidence type="ECO:0000256" key="2">
    <source>
        <dbReference type="ARBA" id="ARBA00022630"/>
    </source>
</evidence>
<dbReference type="Gene3D" id="3.40.50.80">
    <property type="entry name" value="Nucleotide-binding domain of ferredoxin-NADP reductase (FNR) module"/>
    <property type="match status" value="1"/>
</dbReference>
<dbReference type="Proteomes" id="UP000187209">
    <property type="component" value="Unassembled WGS sequence"/>
</dbReference>
<evidence type="ECO:0000256" key="4">
    <source>
        <dbReference type="ARBA" id="ARBA00023002"/>
    </source>
</evidence>
<dbReference type="GO" id="GO:0050660">
    <property type="term" value="F:flavin adenine dinucleotide binding"/>
    <property type="evidence" value="ECO:0007669"/>
    <property type="project" value="TreeGrafter"/>
</dbReference>